<evidence type="ECO:0000313" key="3">
    <source>
        <dbReference type="Proteomes" id="UP000224567"/>
    </source>
</evidence>
<accession>A0A2G2VEG4</accession>
<dbReference type="EMBL" id="MLFT02000012">
    <property type="protein sequence ID" value="PHT31375.1"/>
    <property type="molecule type" value="Genomic_DNA"/>
</dbReference>
<reference evidence="2 3" key="1">
    <citation type="journal article" date="2017" name="Genome Biol.">
        <title>New reference genome sequences of hot pepper reveal the massive evolution of plant disease-resistance genes by retroduplication.</title>
        <authorList>
            <person name="Kim S."/>
            <person name="Park J."/>
            <person name="Yeom S.I."/>
            <person name="Kim Y.M."/>
            <person name="Seo E."/>
            <person name="Kim K.T."/>
            <person name="Kim M.S."/>
            <person name="Lee J.M."/>
            <person name="Cheong K."/>
            <person name="Shin H.S."/>
            <person name="Kim S.B."/>
            <person name="Han K."/>
            <person name="Lee J."/>
            <person name="Park M."/>
            <person name="Lee H.A."/>
            <person name="Lee H.Y."/>
            <person name="Lee Y."/>
            <person name="Oh S."/>
            <person name="Lee J.H."/>
            <person name="Choi E."/>
            <person name="Choi E."/>
            <person name="Lee S.E."/>
            <person name="Jeon J."/>
            <person name="Kim H."/>
            <person name="Choi G."/>
            <person name="Song H."/>
            <person name="Lee J."/>
            <person name="Lee S.C."/>
            <person name="Kwon J.K."/>
            <person name="Lee H.Y."/>
            <person name="Koo N."/>
            <person name="Hong Y."/>
            <person name="Kim R.W."/>
            <person name="Kang W.H."/>
            <person name="Huh J.H."/>
            <person name="Kang B.C."/>
            <person name="Yang T.J."/>
            <person name="Lee Y.H."/>
            <person name="Bennetzen J.L."/>
            <person name="Choi D."/>
        </authorList>
    </citation>
    <scope>NUCLEOTIDE SEQUENCE [LARGE SCALE GENOMIC DNA]</scope>
    <source>
        <strain evidence="3">cv. PBC81</strain>
    </source>
</reference>
<reference evidence="3" key="2">
    <citation type="journal article" date="2017" name="J. Anim. Genet.">
        <title>Multiple reference genome sequences of hot pepper reveal the massive evolution of plant disease resistance genes by retroduplication.</title>
        <authorList>
            <person name="Kim S."/>
            <person name="Park J."/>
            <person name="Yeom S.-I."/>
            <person name="Kim Y.-M."/>
            <person name="Seo E."/>
            <person name="Kim K.-T."/>
            <person name="Kim M.-S."/>
            <person name="Lee J.M."/>
            <person name="Cheong K."/>
            <person name="Shin H.-S."/>
            <person name="Kim S.-B."/>
            <person name="Han K."/>
            <person name="Lee J."/>
            <person name="Park M."/>
            <person name="Lee H.-A."/>
            <person name="Lee H.-Y."/>
            <person name="Lee Y."/>
            <person name="Oh S."/>
            <person name="Lee J.H."/>
            <person name="Choi E."/>
            <person name="Choi E."/>
            <person name="Lee S.E."/>
            <person name="Jeon J."/>
            <person name="Kim H."/>
            <person name="Choi G."/>
            <person name="Song H."/>
            <person name="Lee J."/>
            <person name="Lee S.-C."/>
            <person name="Kwon J.-K."/>
            <person name="Lee H.-Y."/>
            <person name="Koo N."/>
            <person name="Hong Y."/>
            <person name="Kim R.W."/>
            <person name="Kang W.-H."/>
            <person name="Huh J.H."/>
            <person name="Kang B.-C."/>
            <person name="Yang T.-J."/>
            <person name="Lee Y.-H."/>
            <person name="Bennetzen J.L."/>
            <person name="Choi D."/>
        </authorList>
    </citation>
    <scope>NUCLEOTIDE SEQUENCE [LARGE SCALE GENOMIC DNA]</scope>
    <source>
        <strain evidence="3">cv. PBC81</strain>
    </source>
</reference>
<proteinExistence type="predicted"/>
<evidence type="ECO:0000313" key="2">
    <source>
        <dbReference type="EMBL" id="PHT31375.1"/>
    </source>
</evidence>
<evidence type="ECO:0000256" key="1">
    <source>
        <dbReference type="SAM" id="MobiDB-lite"/>
    </source>
</evidence>
<dbReference type="PANTHER" id="PTHR48302">
    <property type="entry name" value="ULP1 PROTEASE FAMILY, C-TERMINAL CATALYTIC DOMAIN CONTAINING PROTEIN"/>
    <property type="match status" value="1"/>
</dbReference>
<feature type="region of interest" description="Disordered" evidence="1">
    <location>
        <begin position="204"/>
        <end position="252"/>
    </location>
</feature>
<sequence length="369" mass="41419">MNDVQKFYRLSGMPYALQIWWYECCAAVDESLAVHVHNLILRMVNWKLVEPKPRYEDLMDDMFSKLVYRNLIPSSQELNHLKLPNPLMFGPTDHDANVAQTVSVQQQSERTAPTEFGDEFNDFSTPLNTNFLKRTRLDAGPSSHSPAKKQKLVEESEKFSFDKVAHNVEMRDSDKASFAREKKLLLSKSDLDDIKSYVAQYPLHGSEKGIPDREGDPPQSFNEHKMNAKSDNVVDDAGQSSKVGGNEGGAEECLKDSEETFHNTDKDLSKAITLYVLPSPAAYPVGITNIAAVAIDTCDQQSNTDSQCYIRDNAIASISQVPVCKTNMTYSRKKPSKRNRKPSKLYQSPFVSVFDSGSKDKKSSCRAKS</sequence>
<dbReference type="Proteomes" id="UP000224567">
    <property type="component" value="Unassembled WGS sequence"/>
</dbReference>
<comment type="caution">
    <text evidence="2">The sequence shown here is derived from an EMBL/GenBank/DDBJ whole genome shotgun (WGS) entry which is preliminary data.</text>
</comment>
<dbReference type="PANTHER" id="PTHR48302:SF2">
    <property type="entry name" value="DUF1985 DOMAIN-CONTAINING PROTEIN"/>
    <property type="match status" value="1"/>
</dbReference>
<gene>
    <name evidence="2" type="ORF">CQW23_27712</name>
</gene>
<feature type="compositionally biased region" description="Basic and acidic residues" evidence="1">
    <location>
        <begin position="205"/>
        <end position="228"/>
    </location>
</feature>
<protein>
    <submittedName>
        <fullName evidence="2">Uncharacterized protein</fullName>
    </submittedName>
</protein>
<organism evidence="2 3">
    <name type="scientific">Capsicum baccatum</name>
    <name type="common">Peruvian pepper</name>
    <dbReference type="NCBI Taxonomy" id="33114"/>
    <lineage>
        <taxon>Eukaryota</taxon>
        <taxon>Viridiplantae</taxon>
        <taxon>Streptophyta</taxon>
        <taxon>Embryophyta</taxon>
        <taxon>Tracheophyta</taxon>
        <taxon>Spermatophyta</taxon>
        <taxon>Magnoliopsida</taxon>
        <taxon>eudicotyledons</taxon>
        <taxon>Gunneridae</taxon>
        <taxon>Pentapetalae</taxon>
        <taxon>asterids</taxon>
        <taxon>lamiids</taxon>
        <taxon>Solanales</taxon>
        <taxon>Solanaceae</taxon>
        <taxon>Solanoideae</taxon>
        <taxon>Capsiceae</taxon>
        <taxon>Capsicum</taxon>
    </lineage>
</organism>
<dbReference type="OrthoDB" id="1305687at2759"/>
<name>A0A2G2VEG4_CAPBA</name>
<keyword evidence="3" id="KW-1185">Reference proteome</keyword>
<dbReference type="AlphaFoldDB" id="A0A2G2VEG4"/>